<dbReference type="EMBL" id="JAHEAC010000012">
    <property type="protein sequence ID" value="MBX8643584.1"/>
    <property type="molecule type" value="Genomic_DNA"/>
</dbReference>
<dbReference type="PANTHER" id="PTHR47547">
    <property type="match status" value="1"/>
</dbReference>
<feature type="transmembrane region" description="Helical" evidence="5">
    <location>
        <begin position="434"/>
        <end position="452"/>
    </location>
</feature>
<feature type="transmembrane region" description="Helical" evidence="5">
    <location>
        <begin position="153"/>
        <end position="173"/>
    </location>
</feature>
<evidence type="ECO:0000313" key="7">
    <source>
        <dbReference type="EMBL" id="MBX8643584.1"/>
    </source>
</evidence>
<feature type="transmembrane region" description="Helical" evidence="5">
    <location>
        <begin position="349"/>
        <end position="366"/>
    </location>
</feature>
<evidence type="ECO:0000256" key="4">
    <source>
        <dbReference type="ARBA" id="ARBA00023136"/>
    </source>
</evidence>
<evidence type="ECO:0000256" key="1">
    <source>
        <dbReference type="ARBA" id="ARBA00004141"/>
    </source>
</evidence>
<dbReference type="InterPro" id="IPR002293">
    <property type="entry name" value="AA/rel_permease1"/>
</dbReference>
<dbReference type="AlphaFoldDB" id="A0A8J8CCF0"/>
<evidence type="ECO:0000256" key="2">
    <source>
        <dbReference type="ARBA" id="ARBA00022692"/>
    </source>
</evidence>
<keyword evidence="2 5" id="KW-0812">Transmembrane</keyword>
<evidence type="ECO:0000313" key="6">
    <source>
        <dbReference type="EMBL" id="MBX8631287.1"/>
    </source>
</evidence>
<sequence>MLSLGGIIGSGWLFAVLAANADAGPAVTVSWIIGGILVLFIALNYAEVSGMIPRSGAIVRYPHLSHGSYTGYILGWTYMLSAVTVPTIEAEAVVGYAATYVPSFTYTTSTLFGPVTVLSASGIALALVLLVFFFFLNFYGIRFLGRFNQYITWWKFIIPALTFILLFSVFNASNFTNASYGGFTPFGWGPVFLAIPTAGIVFSYLGFRQALEYGGEAKNPQKDVPKATIVSVLIGIGLYTLLQIAFTGSINWSHIQLVNSAGSIIGPIRPGDWAALKTSTWASGPFYNALKSSGLSLLAAFAVFLLIDAWVSPSGTGWVYMGTGTRTFYGLGADGYFPKWFTKLSKYRIPWISLIAALIVGLIFLLPFPSWYLLVGFISSATVFTYVMGGVALQVFRKTAPTMKRPFRLPGALILAPIGFVAASMIVYWSGITLVIFLVYAIFAGLPLYIILYGPAKLGIKRGVAAAIGIVFWIVLGVLFDYGYGIITLGVSESTPGVVSSIGNGMTAATLDGRFLLFFVLTAILTLGTTAIIHMLTDREKRKEISSGYWLVAFSLGMLFLSYFGAFGYDTVVPFPWDNVVAIVLGIVFYIAAVMSGYKTEDITDILATEGVPAPAVGASEAPEEN</sequence>
<feature type="transmembrane region" description="Helical" evidence="5">
    <location>
        <begin position="227"/>
        <end position="246"/>
    </location>
</feature>
<feature type="transmembrane region" description="Helical" evidence="5">
    <location>
        <begin position="515"/>
        <end position="536"/>
    </location>
</feature>
<evidence type="ECO:0000313" key="8">
    <source>
        <dbReference type="Proteomes" id="UP000750197"/>
    </source>
</evidence>
<feature type="transmembrane region" description="Helical" evidence="5">
    <location>
        <begin position="548"/>
        <end position="568"/>
    </location>
</feature>
<evidence type="ECO:0000256" key="5">
    <source>
        <dbReference type="SAM" id="Phobius"/>
    </source>
</evidence>
<dbReference type="InterPro" id="IPR052962">
    <property type="entry name" value="AA_Transporter_AGT"/>
</dbReference>
<name>A0A8J8CCF0_9ARCH</name>
<reference evidence="7" key="1">
    <citation type="submission" date="2021-05" db="EMBL/GenBank/DDBJ databases">
        <title>Genomic insights into ecological role and evolution of a novel Thermoplasmata order Candidatus Sysuiplasmatales.</title>
        <authorList>
            <person name="Yuan Y."/>
        </authorList>
    </citation>
    <scope>NUCLEOTIDE SEQUENCE</scope>
    <source>
        <strain evidence="7">TUT19-bin139</strain>
        <strain evidence="6">YP2-bin.285</strain>
    </source>
</reference>
<feature type="transmembrane region" description="Helical" evidence="5">
    <location>
        <begin position="185"/>
        <end position="207"/>
    </location>
</feature>
<dbReference type="Gene3D" id="1.20.1740.10">
    <property type="entry name" value="Amino acid/polyamine transporter I"/>
    <property type="match status" value="1"/>
</dbReference>
<dbReference type="GO" id="GO:0022857">
    <property type="term" value="F:transmembrane transporter activity"/>
    <property type="evidence" value="ECO:0007669"/>
    <property type="project" value="InterPro"/>
</dbReference>
<accession>A0A8J8CCF0</accession>
<evidence type="ECO:0000256" key="3">
    <source>
        <dbReference type="ARBA" id="ARBA00022989"/>
    </source>
</evidence>
<protein>
    <submittedName>
        <fullName evidence="7">Amino acid permease</fullName>
    </submittedName>
</protein>
<feature type="transmembrane region" description="Helical" evidence="5">
    <location>
        <begin position="28"/>
        <end position="48"/>
    </location>
</feature>
<keyword evidence="4 5" id="KW-0472">Membrane</keyword>
<dbReference type="Proteomes" id="UP000750197">
    <property type="component" value="Unassembled WGS sequence"/>
</dbReference>
<feature type="transmembrane region" description="Helical" evidence="5">
    <location>
        <begin position="407"/>
        <end position="428"/>
    </location>
</feature>
<feature type="transmembrane region" description="Helical" evidence="5">
    <location>
        <begin position="293"/>
        <end position="311"/>
    </location>
</feature>
<feature type="transmembrane region" description="Helical" evidence="5">
    <location>
        <begin position="580"/>
        <end position="598"/>
    </location>
</feature>
<comment type="subcellular location">
    <subcellularLocation>
        <location evidence="1">Membrane</location>
        <topology evidence="1">Multi-pass membrane protein</topology>
    </subcellularLocation>
</comment>
<organism evidence="7 8">
    <name type="scientific">Candidatus Sysuiplasma superficiale</name>
    <dbReference type="NCBI Taxonomy" id="2823368"/>
    <lineage>
        <taxon>Archaea</taxon>
        <taxon>Methanobacteriati</taxon>
        <taxon>Thermoplasmatota</taxon>
        <taxon>Thermoplasmata</taxon>
        <taxon>Candidatus Sysuiplasmatales</taxon>
        <taxon>Candidatus Sysuiplasmataceae</taxon>
        <taxon>Candidatus Sysuiplasma</taxon>
    </lineage>
</organism>
<dbReference type="PANTHER" id="PTHR47547:SF1">
    <property type="entry name" value="ASPARTATE-PROTON SYMPORTER"/>
    <property type="match status" value="1"/>
</dbReference>
<dbReference type="Pfam" id="PF13520">
    <property type="entry name" value="AA_permease_2"/>
    <property type="match status" value="1"/>
</dbReference>
<comment type="caution">
    <text evidence="7">The sequence shown here is derived from an EMBL/GenBank/DDBJ whole genome shotgun (WGS) entry which is preliminary data.</text>
</comment>
<feature type="transmembrane region" description="Helical" evidence="5">
    <location>
        <begin position="464"/>
        <end position="487"/>
    </location>
</feature>
<dbReference type="GO" id="GO:0016020">
    <property type="term" value="C:membrane"/>
    <property type="evidence" value="ECO:0007669"/>
    <property type="project" value="UniProtKB-SubCell"/>
</dbReference>
<proteinExistence type="predicted"/>
<dbReference type="EMBL" id="JAGVSJ010000003">
    <property type="protein sequence ID" value="MBX8631287.1"/>
    <property type="molecule type" value="Genomic_DNA"/>
</dbReference>
<keyword evidence="3 5" id="KW-1133">Transmembrane helix</keyword>
<feature type="transmembrane region" description="Helical" evidence="5">
    <location>
        <begin position="118"/>
        <end position="141"/>
    </location>
</feature>
<dbReference type="Proteomes" id="UP000716004">
    <property type="component" value="Unassembled WGS sequence"/>
</dbReference>
<gene>
    <name evidence="6" type="ORF">J9259_02015</name>
    <name evidence="7" type="ORF">KIY12_02485</name>
</gene>
<feature type="transmembrane region" description="Helical" evidence="5">
    <location>
        <begin position="372"/>
        <end position="395"/>
    </location>
</feature>
<feature type="transmembrane region" description="Helical" evidence="5">
    <location>
        <begin position="69"/>
        <end position="98"/>
    </location>
</feature>